<gene>
    <name evidence="1" type="ORF">SDC9_156083</name>
</gene>
<proteinExistence type="predicted"/>
<name>A0A645F398_9ZZZZ</name>
<comment type="caution">
    <text evidence="1">The sequence shown here is derived from an EMBL/GenBank/DDBJ whole genome shotgun (WGS) entry which is preliminary data.</text>
</comment>
<accession>A0A645F398</accession>
<dbReference type="AlphaFoldDB" id="A0A645F398"/>
<evidence type="ECO:0000313" key="1">
    <source>
        <dbReference type="EMBL" id="MPN08798.1"/>
    </source>
</evidence>
<protein>
    <submittedName>
        <fullName evidence="1">Uncharacterized protein</fullName>
    </submittedName>
</protein>
<reference evidence="1" key="1">
    <citation type="submission" date="2019-08" db="EMBL/GenBank/DDBJ databases">
        <authorList>
            <person name="Kucharzyk K."/>
            <person name="Murdoch R.W."/>
            <person name="Higgins S."/>
            <person name="Loffler F."/>
        </authorList>
    </citation>
    <scope>NUCLEOTIDE SEQUENCE</scope>
</reference>
<sequence length="131" mass="15012">MRQHPTRQQGGVHHRAEEDGGIQNPLHEIIRFAALYGGDRRARAGFVAAILRLEDRKARLVRLELCEQPAYLGRFAIEPRGADALVPCRNQRFEHLFVVCGGDRDAKRQPRRLLDKFIQGMLHTMVSFLTE</sequence>
<dbReference type="EMBL" id="VSSQ01054888">
    <property type="protein sequence ID" value="MPN08798.1"/>
    <property type="molecule type" value="Genomic_DNA"/>
</dbReference>
<organism evidence="1">
    <name type="scientific">bioreactor metagenome</name>
    <dbReference type="NCBI Taxonomy" id="1076179"/>
    <lineage>
        <taxon>unclassified sequences</taxon>
        <taxon>metagenomes</taxon>
        <taxon>ecological metagenomes</taxon>
    </lineage>
</organism>